<protein>
    <submittedName>
        <fullName evidence="2">Uncharacterized protein</fullName>
    </submittedName>
</protein>
<evidence type="ECO:0000313" key="3">
    <source>
        <dbReference type="Proteomes" id="UP000254937"/>
    </source>
</evidence>
<name>A0A370PWT9_ASPPH</name>
<feature type="region of interest" description="Disordered" evidence="1">
    <location>
        <begin position="1"/>
        <end position="34"/>
    </location>
</feature>
<keyword evidence="3" id="KW-1185">Reference proteome</keyword>
<accession>A0A370PWT9</accession>
<dbReference type="EMBL" id="KZ851846">
    <property type="protein sequence ID" value="RDK46635.1"/>
    <property type="molecule type" value="Genomic_DNA"/>
</dbReference>
<feature type="compositionally biased region" description="Basic and acidic residues" evidence="1">
    <location>
        <begin position="1"/>
        <end position="12"/>
    </location>
</feature>
<dbReference type="AlphaFoldDB" id="A0A370PWT9"/>
<proteinExistence type="predicted"/>
<evidence type="ECO:0000256" key="1">
    <source>
        <dbReference type="SAM" id="MobiDB-lite"/>
    </source>
</evidence>
<reference evidence="2 3" key="1">
    <citation type="submission" date="2018-07" db="EMBL/GenBank/DDBJ databases">
        <title>Section-level genome sequencing of Aspergillus section Nigri to investigate inter- and intra-species variation.</title>
        <authorList>
            <consortium name="DOE Joint Genome Institute"/>
            <person name="Vesth T.C."/>
            <person name="Nybo J.L."/>
            <person name="Theobald S."/>
            <person name="Frisvad J.C."/>
            <person name="Larsen T.O."/>
            <person name="Nielsen K.F."/>
            <person name="Hoof J.B."/>
            <person name="Brandl J."/>
            <person name="Salamov A."/>
            <person name="Riley R."/>
            <person name="Gladden J.M."/>
            <person name="Phatale P."/>
            <person name="Nielsen M.T."/>
            <person name="Lyhne E.K."/>
            <person name="Kogle M.E."/>
            <person name="Strasser K."/>
            <person name="McDonnell E."/>
            <person name="Barry K."/>
            <person name="Clum A."/>
            <person name="Chen C."/>
            <person name="Nolan M."/>
            <person name="Sandor L."/>
            <person name="Kuo A."/>
            <person name="Lipzen A."/>
            <person name="Hainaut M."/>
            <person name="Drula E."/>
            <person name="Tsang A."/>
            <person name="Magnuson J.K."/>
            <person name="Henrissat B."/>
            <person name="Wiebenga A."/>
            <person name="Simmons B.A."/>
            <person name="Makela M.R."/>
            <person name="De vries R.P."/>
            <person name="Grigoriev I.V."/>
            <person name="Mortensen U.H."/>
            <person name="Baker S.E."/>
            <person name="Andersen M.R."/>
        </authorList>
    </citation>
    <scope>NUCLEOTIDE SEQUENCE [LARGE SCALE GENOMIC DNA]</scope>
    <source>
        <strain evidence="2 3">ATCC 13157</strain>
    </source>
</reference>
<organism evidence="2 3">
    <name type="scientific">Aspergillus phoenicis ATCC 13157</name>
    <dbReference type="NCBI Taxonomy" id="1353007"/>
    <lineage>
        <taxon>Eukaryota</taxon>
        <taxon>Fungi</taxon>
        <taxon>Dikarya</taxon>
        <taxon>Ascomycota</taxon>
        <taxon>Pezizomycotina</taxon>
        <taxon>Eurotiomycetes</taxon>
        <taxon>Eurotiomycetidae</taxon>
        <taxon>Eurotiales</taxon>
        <taxon>Aspergillaceae</taxon>
        <taxon>Aspergillus</taxon>
    </lineage>
</organism>
<sequence length="62" mass="6750">MLEREGLRRENPKCVSPCHNSGKPPSGPIYTPSVSKPSLPATSLALKVEPPSPSLRMAPRWI</sequence>
<gene>
    <name evidence="2" type="ORF">M752DRAFT_273605</name>
</gene>
<dbReference type="Proteomes" id="UP000254937">
    <property type="component" value="Unassembled WGS sequence"/>
</dbReference>
<evidence type="ECO:0000313" key="2">
    <source>
        <dbReference type="EMBL" id="RDK46635.1"/>
    </source>
</evidence>